<sequence>MPEFITNTLPENFNPLDHSPENKEKVKEFKRNNSDFGSSKEKDDGNCMTEIVKDELMLVEHDDQINEKSIPVLEQVVDYEERRNSLLLLFNNVKVQRMMLLLLPNRKKQRINQSI</sequence>
<gene>
    <name evidence="2" type="ORF">QVD17_12378</name>
</gene>
<dbReference type="Proteomes" id="UP001229421">
    <property type="component" value="Unassembled WGS sequence"/>
</dbReference>
<reference evidence="2" key="1">
    <citation type="journal article" date="2023" name="bioRxiv">
        <title>Improved chromosome-level genome assembly for marigold (Tagetes erecta).</title>
        <authorList>
            <person name="Jiang F."/>
            <person name="Yuan L."/>
            <person name="Wang S."/>
            <person name="Wang H."/>
            <person name="Xu D."/>
            <person name="Wang A."/>
            <person name="Fan W."/>
        </authorList>
    </citation>
    <scope>NUCLEOTIDE SEQUENCE</scope>
    <source>
        <strain evidence="2">WSJ</strain>
        <tissue evidence="2">Leaf</tissue>
    </source>
</reference>
<protein>
    <submittedName>
        <fullName evidence="2">Uncharacterized protein</fullName>
    </submittedName>
</protein>
<organism evidence="2 3">
    <name type="scientific">Tagetes erecta</name>
    <name type="common">African marigold</name>
    <dbReference type="NCBI Taxonomy" id="13708"/>
    <lineage>
        <taxon>Eukaryota</taxon>
        <taxon>Viridiplantae</taxon>
        <taxon>Streptophyta</taxon>
        <taxon>Embryophyta</taxon>
        <taxon>Tracheophyta</taxon>
        <taxon>Spermatophyta</taxon>
        <taxon>Magnoliopsida</taxon>
        <taxon>eudicotyledons</taxon>
        <taxon>Gunneridae</taxon>
        <taxon>Pentapetalae</taxon>
        <taxon>asterids</taxon>
        <taxon>campanulids</taxon>
        <taxon>Asterales</taxon>
        <taxon>Asteraceae</taxon>
        <taxon>Asteroideae</taxon>
        <taxon>Heliantheae alliance</taxon>
        <taxon>Tageteae</taxon>
        <taxon>Tagetes</taxon>
    </lineage>
</organism>
<keyword evidence="3" id="KW-1185">Reference proteome</keyword>
<dbReference type="EMBL" id="JAUHHV010000003">
    <property type="protein sequence ID" value="KAK1429984.1"/>
    <property type="molecule type" value="Genomic_DNA"/>
</dbReference>
<feature type="compositionally biased region" description="Basic and acidic residues" evidence="1">
    <location>
        <begin position="18"/>
        <end position="45"/>
    </location>
</feature>
<accession>A0AAD8KWL0</accession>
<evidence type="ECO:0000313" key="2">
    <source>
        <dbReference type="EMBL" id="KAK1429984.1"/>
    </source>
</evidence>
<dbReference type="AlphaFoldDB" id="A0AAD8KWL0"/>
<feature type="compositionally biased region" description="Polar residues" evidence="1">
    <location>
        <begin position="1"/>
        <end position="11"/>
    </location>
</feature>
<proteinExistence type="predicted"/>
<name>A0AAD8KWL0_TARER</name>
<feature type="region of interest" description="Disordered" evidence="1">
    <location>
        <begin position="1"/>
        <end position="45"/>
    </location>
</feature>
<comment type="caution">
    <text evidence="2">The sequence shown here is derived from an EMBL/GenBank/DDBJ whole genome shotgun (WGS) entry which is preliminary data.</text>
</comment>
<evidence type="ECO:0000313" key="3">
    <source>
        <dbReference type="Proteomes" id="UP001229421"/>
    </source>
</evidence>
<evidence type="ECO:0000256" key="1">
    <source>
        <dbReference type="SAM" id="MobiDB-lite"/>
    </source>
</evidence>